<name>A0A674C8V8_SALTR</name>
<dbReference type="Ensembl" id="ENSSTUT00000085410.1">
    <property type="protein sequence ID" value="ENSSTUP00000080230.1"/>
    <property type="gene ID" value="ENSSTUG00000035390.1"/>
</dbReference>
<dbReference type="Pfam" id="PF00622">
    <property type="entry name" value="SPRY"/>
    <property type="match status" value="1"/>
</dbReference>
<dbReference type="AlphaFoldDB" id="A0A674C8V8"/>
<dbReference type="GeneTree" id="ENSGT00970000193390"/>
<evidence type="ECO:0000259" key="1">
    <source>
        <dbReference type="SMART" id="SM00589"/>
    </source>
</evidence>
<dbReference type="InterPro" id="IPR003879">
    <property type="entry name" value="Butyrophylin_SPRY"/>
</dbReference>
<dbReference type="InterPro" id="IPR013320">
    <property type="entry name" value="ConA-like_dom_sf"/>
</dbReference>
<dbReference type="SUPFAM" id="SSF49899">
    <property type="entry name" value="Concanavalin A-like lectins/glucanases"/>
    <property type="match status" value="1"/>
</dbReference>
<dbReference type="InterPro" id="IPR006574">
    <property type="entry name" value="PRY"/>
</dbReference>
<dbReference type="InterPro" id="IPR050143">
    <property type="entry name" value="TRIM/RBCC"/>
</dbReference>
<keyword evidence="3" id="KW-1185">Reference proteome</keyword>
<dbReference type="Gene3D" id="2.60.120.920">
    <property type="match status" value="2"/>
</dbReference>
<dbReference type="OMA" id="YPCILES"/>
<dbReference type="InParanoid" id="A0A674C8V8"/>
<dbReference type="InterPro" id="IPR043136">
    <property type="entry name" value="B30.2/SPRY_sf"/>
</dbReference>
<evidence type="ECO:0000313" key="3">
    <source>
        <dbReference type="Proteomes" id="UP000472277"/>
    </source>
</evidence>
<evidence type="ECO:0000313" key="2">
    <source>
        <dbReference type="Ensembl" id="ENSSTUP00000080230.1"/>
    </source>
</evidence>
<proteinExistence type="predicted"/>
<dbReference type="SMART" id="SM00589">
    <property type="entry name" value="PRY"/>
    <property type="match status" value="1"/>
</dbReference>
<accession>A0A674C8V8</accession>
<reference evidence="2" key="1">
    <citation type="submission" date="2025-08" db="UniProtKB">
        <authorList>
            <consortium name="Ensembl"/>
        </authorList>
    </citation>
    <scope>IDENTIFICATION</scope>
</reference>
<dbReference type="Proteomes" id="UP000472277">
    <property type="component" value="Unassembled WGS sequence"/>
</dbReference>
<reference evidence="2" key="2">
    <citation type="submission" date="2025-09" db="UniProtKB">
        <authorList>
            <consortium name="Ensembl"/>
        </authorList>
    </citation>
    <scope>IDENTIFICATION</scope>
</reference>
<dbReference type="PANTHER" id="PTHR24103">
    <property type="entry name" value="E3 UBIQUITIN-PROTEIN LIGASE TRIM"/>
    <property type="match status" value="1"/>
</dbReference>
<dbReference type="PRINTS" id="PR01407">
    <property type="entry name" value="BUTYPHLNCDUF"/>
</dbReference>
<dbReference type="Pfam" id="PF13765">
    <property type="entry name" value="PRY"/>
    <property type="match status" value="1"/>
</dbReference>
<protein>
    <recommendedName>
        <fullName evidence="1">SPRY-associated domain-containing protein</fullName>
    </recommendedName>
</protein>
<feature type="domain" description="SPRY-associated" evidence="1">
    <location>
        <begin position="82"/>
        <end position="130"/>
    </location>
</feature>
<sequence length="236" mass="26883">VDEAIDEMNRKISSLSDTIRTIEKELKAEDISFLQNFKTTKERSQYTLLNPQLVSGALIDEAKHLGNLQFRVWEKMQGILKYTPVILDPNTAPPELSLTDYMTSVRYTGRKQQLPDNPERLTNSGKHSWESLDRKGCASPQDGIWCIEQQNGTIKEGGGDITSLKRTPQRIRVQLDYDREGKVSFYDPKDTLISTYKDTFTERLFPYLCMAEAADDKNPDIHICQSKVSLAVMSSQ</sequence>
<dbReference type="InterPro" id="IPR003877">
    <property type="entry name" value="SPRY_dom"/>
</dbReference>
<organism evidence="2 3">
    <name type="scientific">Salmo trutta</name>
    <name type="common">Brown trout</name>
    <dbReference type="NCBI Taxonomy" id="8032"/>
    <lineage>
        <taxon>Eukaryota</taxon>
        <taxon>Metazoa</taxon>
        <taxon>Chordata</taxon>
        <taxon>Craniata</taxon>
        <taxon>Vertebrata</taxon>
        <taxon>Euteleostomi</taxon>
        <taxon>Actinopterygii</taxon>
        <taxon>Neopterygii</taxon>
        <taxon>Teleostei</taxon>
        <taxon>Protacanthopterygii</taxon>
        <taxon>Salmoniformes</taxon>
        <taxon>Salmonidae</taxon>
        <taxon>Salmoninae</taxon>
        <taxon>Salmo</taxon>
    </lineage>
</organism>